<gene>
    <name evidence="1" type="ORF">N1032_27240</name>
</gene>
<dbReference type="EMBL" id="JANLCJ010000698">
    <property type="protein sequence ID" value="MCS5737429.1"/>
    <property type="molecule type" value="Genomic_DNA"/>
</dbReference>
<evidence type="ECO:0000313" key="1">
    <source>
        <dbReference type="EMBL" id="MCS5737429.1"/>
    </source>
</evidence>
<name>A0ABT2HBV3_9MICO</name>
<organism evidence="1 2">
    <name type="scientific">Herbiconiux daphne</name>
    <dbReference type="NCBI Taxonomy" id="2970914"/>
    <lineage>
        <taxon>Bacteria</taxon>
        <taxon>Bacillati</taxon>
        <taxon>Actinomycetota</taxon>
        <taxon>Actinomycetes</taxon>
        <taxon>Micrococcales</taxon>
        <taxon>Microbacteriaceae</taxon>
        <taxon>Herbiconiux</taxon>
    </lineage>
</organism>
<evidence type="ECO:0000313" key="2">
    <source>
        <dbReference type="Proteomes" id="UP001165586"/>
    </source>
</evidence>
<keyword evidence="2" id="KW-1185">Reference proteome</keyword>
<reference evidence="1" key="1">
    <citation type="submission" date="2022-08" db="EMBL/GenBank/DDBJ databases">
        <authorList>
            <person name="Deng Y."/>
            <person name="Han X.-F."/>
            <person name="Zhang Y.-Q."/>
        </authorList>
    </citation>
    <scope>NUCLEOTIDE SEQUENCE</scope>
    <source>
        <strain evidence="1">CPCC 203386</strain>
    </source>
</reference>
<sequence length="184" mass="18597">NSKAPNAPVINVPVAPSHLIAQATPIAPKTPAVPSVQSQTPAAPAIPSHLVGSEVNVNIPHPAIKAVSGEDGSLATAQVFSPNVVEKEHVESAPAYIAPSAPAYKAPVATPAAVPSKLTQTPVAPVITPVLAPESKATPTAQHYKEPQNVAVPTVIAPQAAPESKAVPAAGHYKEPQNVAIPAQ</sequence>
<comment type="caution">
    <text evidence="1">The sequence shown here is derived from an EMBL/GenBank/DDBJ whole genome shotgun (WGS) entry which is preliminary data.</text>
</comment>
<proteinExistence type="predicted"/>
<feature type="non-terminal residue" evidence="1">
    <location>
        <position position="184"/>
    </location>
</feature>
<dbReference type="Proteomes" id="UP001165586">
    <property type="component" value="Unassembled WGS sequence"/>
</dbReference>
<accession>A0ABT2HBV3</accession>
<feature type="non-terminal residue" evidence="1">
    <location>
        <position position="1"/>
    </location>
</feature>
<protein>
    <submittedName>
        <fullName evidence="1">Uncharacterized protein</fullName>
    </submittedName>
</protein>